<sequence>MPELANLSLVWVVPIFVAGAIVVAIAGARLARVADALADRTGLGEVVAGALFVGAATSLPGAITSVSTAAQGAPELAIGNALGGLTAQTAFIAIADLAYRRANLEHAAASVTGLAQGVLLAGLLTIVLLAETFPDIAVFGVHPASMLIVLVYGFGLRLLTKIKDEPMWKPVRTEETRVELTQPESGAGSTGALWRAFLLLAALTACSGYVIGEASMAIVDRTHLSATAVGTVFTAVANSLPELVTAIAAVRIGVVSLAVGDIIGGKAFEVIFLSLADLSYQGSIYSAFSPANRATALMALLMTTVLLLGMLRRERLGIARIGFESAAVFLLYAVSVVLVWV</sequence>
<dbReference type="InterPro" id="IPR044880">
    <property type="entry name" value="NCX_ion-bd_dom_sf"/>
</dbReference>
<feature type="transmembrane region" description="Helical" evidence="5">
    <location>
        <begin position="243"/>
        <end position="263"/>
    </location>
</feature>
<proteinExistence type="predicted"/>
<dbReference type="Proteomes" id="UP001559025">
    <property type="component" value="Unassembled WGS sequence"/>
</dbReference>
<evidence type="ECO:0000256" key="5">
    <source>
        <dbReference type="SAM" id="Phobius"/>
    </source>
</evidence>
<feature type="transmembrane region" description="Helical" evidence="5">
    <location>
        <begin position="318"/>
        <end position="340"/>
    </location>
</feature>
<accession>A0ABV3X174</accession>
<dbReference type="RefSeq" id="WP_368804986.1">
    <property type="nucleotide sequence ID" value="NZ_JAZHFV010000011.1"/>
</dbReference>
<keyword evidence="4 5" id="KW-0472">Membrane</keyword>
<feature type="transmembrane region" description="Helical" evidence="5">
    <location>
        <begin position="76"/>
        <end position="99"/>
    </location>
</feature>
<feature type="transmembrane region" description="Helical" evidence="5">
    <location>
        <begin position="111"/>
        <end position="130"/>
    </location>
</feature>
<dbReference type="Pfam" id="PF01699">
    <property type="entry name" value="Na_Ca_ex"/>
    <property type="match status" value="2"/>
</dbReference>
<name>A0ABV3X174_9HYPH</name>
<dbReference type="InterPro" id="IPR004481">
    <property type="entry name" value="K/Na/Ca-exchanger"/>
</dbReference>
<gene>
    <name evidence="7" type="ORF">V1479_23400</name>
</gene>
<evidence type="ECO:0000256" key="4">
    <source>
        <dbReference type="ARBA" id="ARBA00023136"/>
    </source>
</evidence>
<evidence type="ECO:0000313" key="7">
    <source>
        <dbReference type="EMBL" id="MEX4010271.1"/>
    </source>
</evidence>
<dbReference type="PANTHER" id="PTHR10846">
    <property type="entry name" value="SODIUM/POTASSIUM/CALCIUM EXCHANGER"/>
    <property type="match status" value="1"/>
</dbReference>
<evidence type="ECO:0000256" key="2">
    <source>
        <dbReference type="ARBA" id="ARBA00022692"/>
    </source>
</evidence>
<reference evidence="7 8" key="1">
    <citation type="submission" date="2024-01" db="EMBL/GenBank/DDBJ databases">
        <title>New evidence supports the origin of RcGTA from prophage.</title>
        <authorList>
            <person name="Xu Y."/>
            <person name="Liu B."/>
            <person name="Chen F."/>
        </authorList>
    </citation>
    <scope>NUCLEOTIDE SEQUENCE [LARGE SCALE GENOMIC DNA]</scope>
    <source>
        <strain evidence="7 8">CBW1107-2</strain>
    </source>
</reference>
<keyword evidence="2 5" id="KW-0812">Transmembrane</keyword>
<dbReference type="PANTHER" id="PTHR10846:SF8">
    <property type="entry name" value="INNER MEMBRANE PROTEIN YRBG"/>
    <property type="match status" value="1"/>
</dbReference>
<comment type="subcellular location">
    <subcellularLocation>
        <location evidence="1">Membrane</location>
        <topology evidence="1">Multi-pass membrane protein</topology>
    </subcellularLocation>
</comment>
<dbReference type="EMBL" id="JAZHFV010000011">
    <property type="protein sequence ID" value="MEX4010271.1"/>
    <property type="molecule type" value="Genomic_DNA"/>
</dbReference>
<feature type="transmembrane region" description="Helical" evidence="5">
    <location>
        <begin position="136"/>
        <end position="159"/>
    </location>
</feature>
<feature type="transmembrane region" description="Helical" evidence="5">
    <location>
        <begin position="12"/>
        <end position="31"/>
    </location>
</feature>
<comment type="caution">
    <text evidence="7">The sequence shown here is derived from an EMBL/GenBank/DDBJ whole genome shotgun (WGS) entry which is preliminary data.</text>
</comment>
<feature type="transmembrane region" description="Helical" evidence="5">
    <location>
        <begin position="192"/>
        <end position="211"/>
    </location>
</feature>
<feature type="domain" description="Sodium/calcium exchanger membrane region" evidence="6">
    <location>
        <begin position="13"/>
        <end position="130"/>
    </location>
</feature>
<evidence type="ECO:0000259" key="6">
    <source>
        <dbReference type="Pfam" id="PF01699"/>
    </source>
</evidence>
<dbReference type="Gene3D" id="1.20.1420.30">
    <property type="entry name" value="NCX, central ion-binding region"/>
    <property type="match status" value="1"/>
</dbReference>
<feature type="domain" description="Sodium/calcium exchanger membrane region" evidence="6">
    <location>
        <begin position="196"/>
        <end position="340"/>
    </location>
</feature>
<organism evidence="7 8">
    <name type="scientific">Neoaquamicrobium sediminum</name>
    <dbReference type="NCBI Taxonomy" id="1849104"/>
    <lineage>
        <taxon>Bacteria</taxon>
        <taxon>Pseudomonadati</taxon>
        <taxon>Pseudomonadota</taxon>
        <taxon>Alphaproteobacteria</taxon>
        <taxon>Hyphomicrobiales</taxon>
        <taxon>Phyllobacteriaceae</taxon>
        <taxon>Neoaquamicrobium</taxon>
    </lineage>
</organism>
<dbReference type="InterPro" id="IPR004837">
    <property type="entry name" value="NaCa_Exmemb"/>
</dbReference>
<evidence type="ECO:0000256" key="1">
    <source>
        <dbReference type="ARBA" id="ARBA00004141"/>
    </source>
</evidence>
<evidence type="ECO:0000313" key="8">
    <source>
        <dbReference type="Proteomes" id="UP001559025"/>
    </source>
</evidence>
<protein>
    <submittedName>
        <fullName evidence="7">Sodium:calcium antiporter</fullName>
    </submittedName>
</protein>
<feature type="transmembrane region" description="Helical" evidence="5">
    <location>
        <begin position="294"/>
        <end position="311"/>
    </location>
</feature>
<feature type="transmembrane region" description="Helical" evidence="5">
    <location>
        <begin position="43"/>
        <end position="64"/>
    </location>
</feature>
<keyword evidence="3 5" id="KW-1133">Transmembrane helix</keyword>
<keyword evidence="8" id="KW-1185">Reference proteome</keyword>
<evidence type="ECO:0000256" key="3">
    <source>
        <dbReference type="ARBA" id="ARBA00022989"/>
    </source>
</evidence>